<dbReference type="Proteomes" id="UP000642107">
    <property type="component" value="Unassembled WGS sequence"/>
</dbReference>
<dbReference type="NCBIfam" id="NF000750">
    <property type="entry name" value="PRK00045.3-4"/>
    <property type="match status" value="1"/>
</dbReference>
<dbReference type="InterPro" id="IPR018214">
    <property type="entry name" value="GluRdtase_CS"/>
</dbReference>
<comment type="catalytic activity">
    <reaction evidence="4">
        <text>(S)-4-amino-5-oxopentanoate + tRNA(Glu) + NADP(+) = L-glutamyl-tRNA(Glu) + NADPH + H(+)</text>
        <dbReference type="Rhea" id="RHEA:12344"/>
        <dbReference type="Rhea" id="RHEA-COMP:9663"/>
        <dbReference type="Rhea" id="RHEA-COMP:9680"/>
        <dbReference type="ChEBI" id="CHEBI:15378"/>
        <dbReference type="ChEBI" id="CHEBI:57501"/>
        <dbReference type="ChEBI" id="CHEBI:57783"/>
        <dbReference type="ChEBI" id="CHEBI:58349"/>
        <dbReference type="ChEBI" id="CHEBI:78442"/>
        <dbReference type="ChEBI" id="CHEBI:78520"/>
        <dbReference type="EC" id="1.2.1.70"/>
    </reaction>
</comment>
<protein>
    <recommendedName>
        <fullName evidence="4">Glutamyl-tRNA reductase</fullName>
        <shortName evidence="4">GluTR</shortName>
        <ecNumber evidence="4">1.2.1.70</ecNumber>
    </recommendedName>
</protein>
<dbReference type="HAMAP" id="MF_00087">
    <property type="entry name" value="Glu_tRNA_reductase"/>
    <property type="match status" value="1"/>
</dbReference>
<dbReference type="Gene3D" id="3.40.50.720">
    <property type="entry name" value="NAD(P)-binding Rossmann-like Domain"/>
    <property type="match status" value="1"/>
</dbReference>
<evidence type="ECO:0000256" key="3">
    <source>
        <dbReference type="ARBA" id="ARBA00023244"/>
    </source>
</evidence>
<organism evidence="7 8">
    <name type="scientific">Flavimobilis rhizosphaerae</name>
    <dbReference type="NCBI Taxonomy" id="2775421"/>
    <lineage>
        <taxon>Bacteria</taxon>
        <taxon>Bacillati</taxon>
        <taxon>Actinomycetota</taxon>
        <taxon>Actinomycetes</taxon>
        <taxon>Micrococcales</taxon>
        <taxon>Jonesiaceae</taxon>
        <taxon>Flavimobilis</taxon>
    </lineage>
</organism>
<dbReference type="SUPFAM" id="SSF69742">
    <property type="entry name" value="Glutamyl tRNA-reductase catalytic, N-terminal domain"/>
    <property type="match status" value="1"/>
</dbReference>
<feature type="binding site" evidence="4">
    <location>
        <position position="111"/>
    </location>
    <ligand>
        <name>substrate</name>
    </ligand>
</feature>
<comment type="function">
    <text evidence="4">Catalyzes the NADPH-dependent reduction of glutamyl-tRNA(Glu) to glutamate 1-semialdehyde (GSA).</text>
</comment>
<dbReference type="PANTHER" id="PTHR43013">
    <property type="entry name" value="GLUTAMYL-TRNA REDUCTASE"/>
    <property type="match status" value="1"/>
</dbReference>
<evidence type="ECO:0000256" key="1">
    <source>
        <dbReference type="ARBA" id="ARBA00022857"/>
    </source>
</evidence>
<dbReference type="EC" id="1.2.1.70" evidence="4"/>
<comment type="subunit">
    <text evidence="4">Homodimer.</text>
</comment>
<sequence>MNILSFSASHHDLDLDLLEMLGSVGPGLARDVVAPAPGIVVPPAGAVVLATCNRVEVYVEADDAAEATARVAAVVGAATGLPRAEVTASLTRRTGVDAARHLLRVASGLESMVVGEREIAGQVRRAAVRARELGTSTPALDLLFEEASRTSRRVEAATGLGAVGRSVVGVGLDLAGESLPPWRQVRAVLVGTGSYAGAAFAALRSRGVVDVRVHSRSGRAEGFAHARGGLAVVGDGLVDAVADADLVVSCSGRVGHVLDAAGVALARERATDRAERRAHEPDPTVRPLVILDLALRRDVEAAVGDVEGVLLLDLATIGAHAPAAGPRPVAHAEALVEEGVAGLSGRELRRRVDAAVKDEALALTAAAEREAATAGGDARAARRNAYARRHAALLAAKAAAAHRLTH</sequence>
<dbReference type="GO" id="GO:0008883">
    <property type="term" value="F:glutamyl-tRNA reductase activity"/>
    <property type="evidence" value="ECO:0007669"/>
    <property type="project" value="UniProtKB-EC"/>
</dbReference>
<feature type="binding site" evidence="4">
    <location>
        <position position="122"/>
    </location>
    <ligand>
        <name>substrate</name>
    </ligand>
</feature>
<evidence type="ECO:0000313" key="8">
    <source>
        <dbReference type="Proteomes" id="UP000642107"/>
    </source>
</evidence>
<dbReference type="InterPro" id="IPR000343">
    <property type="entry name" value="4pyrrol_synth_GluRdtase"/>
</dbReference>
<feature type="binding site" evidence="4">
    <location>
        <begin position="191"/>
        <end position="196"/>
    </location>
    <ligand>
        <name>NADP(+)</name>
        <dbReference type="ChEBI" id="CHEBI:58349"/>
    </ligand>
</feature>
<gene>
    <name evidence="4" type="primary">hemA</name>
    <name evidence="7" type="ORF">IGS67_08485</name>
</gene>
<dbReference type="PROSITE" id="PS00747">
    <property type="entry name" value="GLUTR"/>
    <property type="match status" value="1"/>
</dbReference>
<dbReference type="InterPro" id="IPR015895">
    <property type="entry name" value="4pyrrol_synth_GluRdtase_N"/>
</dbReference>
<dbReference type="SUPFAM" id="SSF51735">
    <property type="entry name" value="NAD(P)-binding Rossmann-fold domains"/>
    <property type="match status" value="1"/>
</dbReference>
<feature type="domain" description="Quinate/shikimate 5-dehydrogenase/glutamyl-tRNA reductase" evidence="5">
    <location>
        <begin position="174"/>
        <end position="314"/>
    </location>
</feature>
<keyword evidence="2 4" id="KW-0560">Oxidoreductase</keyword>
<dbReference type="Gene3D" id="3.30.460.30">
    <property type="entry name" value="Glutamyl-tRNA reductase, N-terminal domain"/>
    <property type="match status" value="1"/>
</dbReference>
<dbReference type="InterPro" id="IPR006151">
    <property type="entry name" value="Shikm_DH/Glu-tRNA_Rdtase"/>
</dbReference>
<keyword evidence="1 4" id="KW-0521">NADP</keyword>
<dbReference type="EMBL" id="JACZDF010000003">
    <property type="protein sequence ID" value="MBD9699526.1"/>
    <property type="molecule type" value="Genomic_DNA"/>
</dbReference>
<reference evidence="7 8" key="1">
    <citation type="submission" date="2020-09" db="EMBL/GenBank/DDBJ databases">
        <title>Flavimobilis rhizosphaerae sp. nov., isolated from rhizosphere soil of Spartina alterniflora.</title>
        <authorList>
            <person name="Hanqin C."/>
        </authorList>
    </citation>
    <scope>NUCLEOTIDE SEQUENCE [LARGE SCALE GENOMIC DNA]</scope>
    <source>
        <strain evidence="7 8">GY 10621</strain>
    </source>
</reference>
<feature type="domain" description="Glutamyl-tRNA reductase N-terminal" evidence="6">
    <location>
        <begin position="9"/>
        <end position="158"/>
    </location>
</feature>
<dbReference type="InterPro" id="IPR036343">
    <property type="entry name" value="GluRdtase_N_sf"/>
</dbReference>
<feature type="site" description="Important for activity" evidence="4">
    <location>
        <position position="101"/>
    </location>
</feature>
<comment type="caution">
    <text evidence="7">The sequence shown here is derived from an EMBL/GenBank/DDBJ whole genome shotgun (WGS) entry which is preliminary data.</text>
</comment>
<comment type="domain">
    <text evidence="4">Possesses an unusual extended V-shaped dimeric structure with each monomer consisting of three distinct domains arranged along a curved 'spinal' alpha-helix. The N-terminal catalytic domain specifically recognizes the glutamate moiety of the substrate. The second domain is the NADPH-binding domain, and the third C-terminal domain is responsible for dimerization.</text>
</comment>
<feature type="active site" description="Nucleophile" evidence="4">
    <location>
        <position position="52"/>
    </location>
</feature>
<feature type="binding site" evidence="4">
    <location>
        <begin position="51"/>
        <end position="54"/>
    </location>
    <ligand>
        <name>substrate</name>
    </ligand>
</feature>
<evidence type="ECO:0000256" key="2">
    <source>
        <dbReference type="ARBA" id="ARBA00023002"/>
    </source>
</evidence>
<accession>A0ABR9DQY2</accession>
<proteinExistence type="inferred from homology"/>
<evidence type="ECO:0000259" key="6">
    <source>
        <dbReference type="Pfam" id="PF05201"/>
    </source>
</evidence>
<dbReference type="PANTHER" id="PTHR43013:SF1">
    <property type="entry name" value="GLUTAMYL-TRNA REDUCTASE"/>
    <property type="match status" value="1"/>
</dbReference>
<evidence type="ECO:0000313" key="7">
    <source>
        <dbReference type="EMBL" id="MBD9699526.1"/>
    </source>
</evidence>
<evidence type="ECO:0000256" key="4">
    <source>
        <dbReference type="HAMAP-Rule" id="MF_00087"/>
    </source>
</evidence>
<comment type="pathway">
    <text evidence="4">Porphyrin-containing compound metabolism; protoporphyrin-IX biosynthesis; 5-aminolevulinate from L-glutamyl-tRNA(Glu): step 1/2.</text>
</comment>
<name>A0ABR9DQY2_9MICO</name>
<feature type="binding site" evidence="4">
    <location>
        <begin position="116"/>
        <end position="118"/>
    </location>
    <ligand>
        <name>substrate</name>
    </ligand>
</feature>
<dbReference type="Pfam" id="PF05201">
    <property type="entry name" value="GlutR_N"/>
    <property type="match status" value="1"/>
</dbReference>
<comment type="miscellaneous">
    <text evidence="4">During catalysis, the active site Cys acts as a nucleophile attacking the alpha-carbonyl group of tRNA-bound glutamate with the formation of a thioester intermediate between enzyme and glutamate, and the concomitant release of tRNA(Glu). The thioester intermediate is finally reduced by direct hydride transfer from NADPH, to form the product GSA.</text>
</comment>
<dbReference type="Pfam" id="PF01488">
    <property type="entry name" value="Shikimate_DH"/>
    <property type="match status" value="1"/>
</dbReference>
<keyword evidence="3 4" id="KW-0627">Porphyrin biosynthesis</keyword>
<keyword evidence="8" id="KW-1185">Reference proteome</keyword>
<dbReference type="RefSeq" id="WP_192279589.1">
    <property type="nucleotide sequence ID" value="NZ_JACZDF010000003.1"/>
</dbReference>
<comment type="similarity">
    <text evidence="4">Belongs to the glutamyl-tRNA reductase family.</text>
</comment>
<dbReference type="InterPro" id="IPR036291">
    <property type="entry name" value="NAD(P)-bd_dom_sf"/>
</dbReference>
<evidence type="ECO:0000259" key="5">
    <source>
        <dbReference type="Pfam" id="PF01488"/>
    </source>
</evidence>